<evidence type="ECO:0000256" key="6">
    <source>
        <dbReference type="SAM" id="MobiDB-lite"/>
    </source>
</evidence>
<sequence>MSLFTRTGEDAAPRVRRRSSTTAERGHALVERRVGVAPRQRAAGGDDRRVPPDVLLVCSSGGHLAQLVTLSSELVESRRRWVCFDTEDALSLLADEALIPAHHPTTRNVRNLLRNTRLAWDVLRDRRPDVVISSGAAVAVPFFVLARALGVPTVYVEVFDRLDGPTLTGRLCRPFTTRMLVQWEEQLAFYPRATVVGPLL</sequence>
<feature type="region of interest" description="Disordered" evidence="6">
    <location>
        <begin position="1"/>
        <end position="27"/>
    </location>
</feature>
<accession>A0A849BF50</accession>
<reference evidence="7 8" key="1">
    <citation type="submission" date="2020-05" db="EMBL/GenBank/DDBJ databases">
        <title>MicrobeNet Type strains.</title>
        <authorList>
            <person name="Nicholson A.C."/>
        </authorList>
    </citation>
    <scope>NUCLEOTIDE SEQUENCE [LARGE SCALE GENOMIC DNA]</scope>
    <source>
        <strain evidence="7 8">JCM 14547</strain>
    </source>
</reference>
<keyword evidence="8" id="KW-1185">Reference proteome</keyword>
<evidence type="ECO:0000256" key="2">
    <source>
        <dbReference type="ARBA" id="ARBA00022692"/>
    </source>
</evidence>
<comment type="caution">
    <text evidence="7">The sequence shown here is derived from an EMBL/GenBank/DDBJ whole genome shotgun (WGS) entry which is preliminary data.</text>
</comment>
<dbReference type="Pfam" id="PF08660">
    <property type="entry name" value="Alg14"/>
    <property type="match status" value="1"/>
</dbReference>
<dbReference type="Gene3D" id="3.40.50.2000">
    <property type="entry name" value="Glycogen Phosphorylase B"/>
    <property type="match status" value="1"/>
</dbReference>
<evidence type="ECO:0000256" key="4">
    <source>
        <dbReference type="ARBA" id="ARBA00022989"/>
    </source>
</evidence>
<keyword evidence="2" id="KW-0812">Transmembrane</keyword>
<evidence type="ECO:0000256" key="3">
    <source>
        <dbReference type="ARBA" id="ARBA00022824"/>
    </source>
</evidence>
<keyword evidence="4" id="KW-1133">Transmembrane helix</keyword>
<evidence type="ECO:0000313" key="7">
    <source>
        <dbReference type="EMBL" id="NNH21689.1"/>
    </source>
</evidence>
<protein>
    <submittedName>
        <fullName evidence="7">UDP-N-acetylglucosamine--LPS N-acetylglucosamine transferase</fullName>
    </submittedName>
</protein>
<name>A0A849BF50_9ACTN</name>
<gene>
    <name evidence="7" type="ORF">HLB09_01020</name>
</gene>
<dbReference type="PANTHER" id="PTHR12154">
    <property type="entry name" value="GLYCOSYL TRANSFERASE-RELATED"/>
    <property type="match status" value="1"/>
</dbReference>
<dbReference type="PANTHER" id="PTHR12154:SF4">
    <property type="entry name" value="UDP-N-ACETYLGLUCOSAMINE TRANSFERASE SUBUNIT ALG14 HOMOLOG"/>
    <property type="match status" value="1"/>
</dbReference>
<keyword evidence="3" id="KW-0256">Endoplasmic reticulum</keyword>
<organism evidence="7 8">
    <name type="scientific">Pseudokineococcus marinus</name>
    <dbReference type="NCBI Taxonomy" id="351215"/>
    <lineage>
        <taxon>Bacteria</taxon>
        <taxon>Bacillati</taxon>
        <taxon>Actinomycetota</taxon>
        <taxon>Actinomycetes</taxon>
        <taxon>Kineosporiales</taxon>
        <taxon>Kineosporiaceae</taxon>
        <taxon>Pseudokineococcus</taxon>
    </lineage>
</organism>
<dbReference type="SUPFAM" id="SSF53756">
    <property type="entry name" value="UDP-Glycosyltransferase/glycogen phosphorylase"/>
    <property type="match status" value="1"/>
</dbReference>
<dbReference type="AlphaFoldDB" id="A0A849BF50"/>
<comment type="subcellular location">
    <subcellularLocation>
        <location evidence="1">Endoplasmic reticulum membrane</location>
        <topology evidence="1">Single-pass membrane protein</topology>
    </subcellularLocation>
</comment>
<dbReference type="Proteomes" id="UP000555552">
    <property type="component" value="Unassembled WGS sequence"/>
</dbReference>
<evidence type="ECO:0000256" key="5">
    <source>
        <dbReference type="ARBA" id="ARBA00023136"/>
    </source>
</evidence>
<dbReference type="GO" id="GO:0004577">
    <property type="term" value="F:N-acetylglucosaminyldiphosphodolichol N-acetylglucosaminyltransferase activity"/>
    <property type="evidence" value="ECO:0007669"/>
    <property type="project" value="TreeGrafter"/>
</dbReference>
<dbReference type="InterPro" id="IPR013969">
    <property type="entry name" value="Oligosacch_biosynth_Alg14"/>
</dbReference>
<evidence type="ECO:0000256" key="1">
    <source>
        <dbReference type="ARBA" id="ARBA00004389"/>
    </source>
</evidence>
<keyword evidence="7" id="KW-0808">Transferase</keyword>
<proteinExistence type="predicted"/>
<dbReference type="GO" id="GO:0006488">
    <property type="term" value="P:dolichol-linked oligosaccharide biosynthetic process"/>
    <property type="evidence" value="ECO:0007669"/>
    <property type="project" value="InterPro"/>
</dbReference>
<evidence type="ECO:0000313" key="8">
    <source>
        <dbReference type="Proteomes" id="UP000555552"/>
    </source>
</evidence>
<dbReference type="EMBL" id="JABEMA010000005">
    <property type="protein sequence ID" value="NNH21689.1"/>
    <property type="molecule type" value="Genomic_DNA"/>
</dbReference>
<keyword evidence="5" id="KW-0472">Membrane</keyword>